<proteinExistence type="inferred from homology"/>
<dbReference type="GO" id="GO:0003676">
    <property type="term" value="F:nucleic acid binding"/>
    <property type="evidence" value="ECO:0007669"/>
    <property type="project" value="InterPro"/>
</dbReference>
<gene>
    <name evidence="7" type="ORF">H0H81_010715</name>
</gene>
<comment type="catalytic activity">
    <reaction evidence="5">
        <text>pretRNA = a 3'-half-tRNA molecule with a 5'-OH end + a 5'-half-tRNA molecule with a 2',3'-cyclic phosphate end + an intron with a 2',3'-cyclic phosphate and a 5'-hydroxyl terminus.</text>
        <dbReference type="EC" id="4.6.1.16"/>
    </reaction>
</comment>
<keyword evidence="8" id="KW-1185">Reference proteome</keyword>
<reference evidence="7" key="1">
    <citation type="submission" date="2021-02" db="EMBL/GenBank/DDBJ databases">
        <authorList>
            <person name="Nieuwenhuis M."/>
            <person name="Van De Peppel L.J.J."/>
        </authorList>
    </citation>
    <scope>NUCLEOTIDE SEQUENCE</scope>
    <source>
        <strain evidence="7">D49</strain>
    </source>
</reference>
<name>A0A9P7GPS2_9AGAR</name>
<dbReference type="PANTHER" id="PTHR13070:SF0">
    <property type="entry name" value="TRNA-SPLICING ENDONUCLEASE SUBUNIT SEN34"/>
    <property type="match status" value="1"/>
</dbReference>
<dbReference type="Proteomes" id="UP000717328">
    <property type="component" value="Unassembled WGS sequence"/>
</dbReference>
<dbReference type="GO" id="GO:0000213">
    <property type="term" value="F:tRNA-intron lyase activity"/>
    <property type="evidence" value="ECO:0007669"/>
    <property type="project" value="UniProtKB-EC"/>
</dbReference>
<dbReference type="InterPro" id="IPR036167">
    <property type="entry name" value="tRNA_intron_Endo_cat-like_sf"/>
</dbReference>
<dbReference type="AlphaFoldDB" id="A0A9P7GPS2"/>
<organism evidence="7 8">
    <name type="scientific">Sphagnurus paluster</name>
    <dbReference type="NCBI Taxonomy" id="117069"/>
    <lineage>
        <taxon>Eukaryota</taxon>
        <taxon>Fungi</taxon>
        <taxon>Dikarya</taxon>
        <taxon>Basidiomycota</taxon>
        <taxon>Agaricomycotina</taxon>
        <taxon>Agaricomycetes</taxon>
        <taxon>Agaricomycetidae</taxon>
        <taxon>Agaricales</taxon>
        <taxon>Tricholomatineae</taxon>
        <taxon>Lyophyllaceae</taxon>
        <taxon>Sphagnurus</taxon>
    </lineage>
</organism>
<dbReference type="EMBL" id="JABCKI010000345">
    <property type="protein sequence ID" value="KAG5650872.1"/>
    <property type="molecule type" value="Genomic_DNA"/>
</dbReference>
<comment type="caution">
    <text evidence="7">The sequence shown here is derived from an EMBL/GenBank/DDBJ whole genome shotgun (WGS) entry which is preliminary data.</text>
</comment>
<dbReference type="Gene3D" id="3.40.1350.10">
    <property type="match status" value="1"/>
</dbReference>
<dbReference type="GO" id="GO:0005634">
    <property type="term" value="C:nucleus"/>
    <property type="evidence" value="ECO:0007669"/>
    <property type="project" value="UniProtKB-ARBA"/>
</dbReference>
<evidence type="ECO:0000256" key="2">
    <source>
        <dbReference type="ARBA" id="ARBA00012573"/>
    </source>
</evidence>
<accession>A0A9P7GPS2</accession>
<reference evidence="7" key="2">
    <citation type="submission" date="2021-10" db="EMBL/GenBank/DDBJ databases">
        <title>Phylogenomics reveals ancestral predisposition of the termite-cultivated fungus Termitomyces towards a domesticated lifestyle.</title>
        <authorList>
            <person name="Auxier B."/>
            <person name="Grum-Grzhimaylo A."/>
            <person name="Cardenas M.E."/>
            <person name="Lodge J.D."/>
            <person name="Laessoe T."/>
            <person name="Pedersen O."/>
            <person name="Smith M.E."/>
            <person name="Kuyper T.W."/>
            <person name="Franco-Molano E.A."/>
            <person name="Baroni T.J."/>
            <person name="Aanen D.K."/>
        </authorList>
    </citation>
    <scope>NUCLEOTIDE SEQUENCE</scope>
    <source>
        <strain evidence="7">D49</strain>
    </source>
</reference>
<keyword evidence="4" id="KW-0456">Lyase</keyword>
<comment type="similarity">
    <text evidence="1">Belongs to the tRNA-intron endonuclease family.</text>
</comment>
<dbReference type="SUPFAM" id="SSF53032">
    <property type="entry name" value="tRNA-intron endonuclease catalytic domain-like"/>
    <property type="match status" value="1"/>
</dbReference>
<feature type="domain" description="tRNA intron endonuclease catalytic" evidence="6">
    <location>
        <begin position="156"/>
        <end position="235"/>
    </location>
</feature>
<dbReference type="OrthoDB" id="48041at2759"/>
<dbReference type="EC" id="4.6.1.16" evidence="2"/>
<dbReference type="InterPro" id="IPR011856">
    <property type="entry name" value="tRNA_endonuc-like_dom_sf"/>
</dbReference>
<evidence type="ECO:0000256" key="5">
    <source>
        <dbReference type="ARBA" id="ARBA00034031"/>
    </source>
</evidence>
<dbReference type="PANTHER" id="PTHR13070">
    <property type="entry name" value="TRNA-SPLICING ENDONUCLEASE SUBUNIT SEN34-RELATED"/>
    <property type="match status" value="1"/>
</dbReference>
<sequence>MVDDVNAHLQPSLDHLKKWNSEQEDDIKRQIALLKVKGAKESAHAGRAMSPEAIQKRRVREEKRAAQAKLLQQAGGEPDSLGAMLAPELLRDDSSSVPVKETPEIKAVSVGHTVAIPASSSSLDWYDANSSSYVTLSRAREAGIWDYPSNLQERAKCGVFRSLWEQGYFMGGGIKFGGDYLVYPGDPLRYHSHFAASVLDSPVSSLRPMEIVARGRLGTATKKAHLLCGWDDEKKHVSYLTIEWAGFG</sequence>
<evidence type="ECO:0000256" key="4">
    <source>
        <dbReference type="ARBA" id="ARBA00023239"/>
    </source>
</evidence>
<evidence type="ECO:0000313" key="7">
    <source>
        <dbReference type="EMBL" id="KAG5650872.1"/>
    </source>
</evidence>
<dbReference type="GO" id="GO:0000379">
    <property type="term" value="P:tRNA-type intron splice site recognition and cleavage"/>
    <property type="evidence" value="ECO:0007669"/>
    <property type="project" value="TreeGrafter"/>
</dbReference>
<dbReference type="CDD" id="cd22363">
    <property type="entry name" value="tRNA-intron_lyase_C"/>
    <property type="match status" value="1"/>
</dbReference>
<evidence type="ECO:0000259" key="6">
    <source>
        <dbReference type="Pfam" id="PF01974"/>
    </source>
</evidence>
<dbReference type="InterPro" id="IPR006677">
    <property type="entry name" value="tRNA_intron_Endonuc_cat-like"/>
</dbReference>
<evidence type="ECO:0000256" key="1">
    <source>
        <dbReference type="ARBA" id="ARBA00008078"/>
    </source>
</evidence>
<evidence type="ECO:0000313" key="8">
    <source>
        <dbReference type="Proteomes" id="UP000717328"/>
    </source>
</evidence>
<evidence type="ECO:0000256" key="3">
    <source>
        <dbReference type="ARBA" id="ARBA00022694"/>
    </source>
</evidence>
<protein>
    <recommendedName>
        <fullName evidence="2">tRNA-intron lyase</fullName>
        <ecNumber evidence="2">4.6.1.16</ecNumber>
    </recommendedName>
</protein>
<keyword evidence="3" id="KW-0819">tRNA processing</keyword>
<dbReference type="Pfam" id="PF01974">
    <property type="entry name" value="tRNA_int_endo"/>
    <property type="match status" value="1"/>
</dbReference>